<dbReference type="InterPro" id="IPR003018">
    <property type="entry name" value="GAF"/>
</dbReference>
<evidence type="ECO:0000313" key="4">
    <source>
        <dbReference type="Proteomes" id="UP000755551"/>
    </source>
</evidence>
<reference evidence="3 4" key="1">
    <citation type="submission" date="2021-06" db="EMBL/GenBank/DDBJ databases">
        <title>Bacterium isolated from marine sediment.</title>
        <authorList>
            <person name="Zhu K.-L."/>
            <person name="Du Z.-J."/>
            <person name="Liang Q.-Y."/>
        </authorList>
    </citation>
    <scope>NUCLEOTIDE SEQUENCE [LARGE SCALE GENOMIC DNA]</scope>
    <source>
        <strain evidence="3 4">A346</strain>
    </source>
</reference>
<dbReference type="InterPro" id="IPR052155">
    <property type="entry name" value="Biofilm_reg_signaling"/>
</dbReference>
<organism evidence="3 4">
    <name type="scientific">Marinobacterium weihaiense</name>
    <dbReference type="NCBI Taxonomy" id="2851016"/>
    <lineage>
        <taxon>Bacteria</taxon>
        <taxon>Pseudomonadati</taxon>
        <taxon>Pseudomonadota</taxon>
        <taxon>Gammaproteobacteria</taxon>
        <taxon>Oceanospirillales</taxon>
        <taxon>Oceanospirillaceae</taxon>
        <taxon>Marinobacterium</taxon>
    </lineage>
</organism>
<dbReference type="PROSITE" id="PS50887">
    <property type="entry name" value="GGDEF"/>
    <property type="match status" value="1"/>
</dbReference>
<dbReference type="PROSITE" id="PS50112">
    <property type="entry name" value="PAS"/>
    <property type="match status" value="1"/>
</dbReference>
<dbReference type="NCBIfam" id="TIGR00229">
    <property type="entry name" value="sensory_box"/>
    <property type="match status" value="1"/>
</dbReference>
<dbReference type="NCBIfam" id="TIGR00254">
    <property type="entry name" value="GGDEF"/>
    <property type="match status" value="1"/>
</dbReference>
<protein>
    <submittedName>
        <fullName evidence="3">Diguanylate cyclase</fullName>
        <ecNumber evidence="3">2.7.7.65</ecNumber>
    </submittedName>
</protein>
<dbReference type="Proteomes" id="UP000755551">
    <property type="component" value="Unassembled WGS sequence"/>
</dbReference>
<keyword evidence="3" id="KW-0808">Transferase</keyword>
<evidence type="ECO:0000259" key="1">
    <source>
        <dbReference type="PROSITE" id="PS50112"/>
    </source>
</evidence>
<comment type="caution">
    <text evidence="3">The sequence shown here is derived from an EMBL/GenBank/DDBJ whole genome shotgun (WGS) entry which is preliminary data.</text>
</comment>
<dbReference type="Pfam" id="PF00990">
    <property type="entry name" value="GGDEF"/>
    <property type="match status" value="1"/>
</dbReference>
<dbReference type="InterPro" id="IPR000160">
    <property type="entry name" value="GGDEF_dom"/>
</dbReference>
<dbReference type="SMART" id="SM00267">
    <property type="entry name" value="GGDEF"/>
    <property type="match status" value="1"/>
</dbReference>
<keyword evidence="3" id="KW-0548">Nucleotidyltransferase</keyword>
<accession>A0ABS6M769</accession>
<keyword evidence="4" id="KW-1185">Reference proteome</keyword>
<dbReference type="RefSeq" id="WP_217333539.1">
    <property type="nucleotide sequence ID" value="NZ_JAHQZT010000002.1"/>
</dbReference>
<dbReference type="SMART" id="SM00065">
    <property type="entry name" value="GAF"/>
    <property type="match status" value="1"/>
</dbReference>
<dbReference type="CDD" id="cd00130">
    <property type="entry name" value="PAS"/>
    <property type="match status" value="1"/>
</dbReference>
<dbReference type="SMART" id="SM00091">
    <property type="entry name" value="PAS"/>
    <property type="match status" value="1"/>
</dbReference>
<dbReference type="PANTHER" id="PTHR44757">
    <property type="entry name" value="DIGUANYLATE CYCLASE DGCP"/>
    <property type="match status" value="1"/>
</dbReference>
<feature type="domain" description="PAS" evidence="1">
    <location>
        <begin position="37"/>
        <end position="85"/>
    </location>
</feature>
<dbReference type="GO" id="GO:0052621">
    <property type="term" value="F:diguanylate cyclase activity"/>
    <property type="evidence" value="ECO:0007669"/>
    <property type="project" value="UniProtKB-EC"/>
</dbReference>
<sequence length="514" mass="56251">MDDSSAEGMANVLVHRTNEITALLGTIAQREQDLQKQLRLFAAFLDALPNPIFVKDDHAVFIACNRAYEMAFGIDRDDFIGKTVLDLEYLPLSMRTRFQQDDCDLLKARGETREEIELPFVDGSLRTVLYQRKTFSLGEGMGGGMLGLIVDISQRKQAEDFERFRSHILEMLAAGAELQPLLQVVVSGIEALHPHMACGIMLANDEGTELFSAASGSLPVFYTEAINGTPIAEGVGSCGTAASTGKRVVVENLATHPYWQCVADLIKQTDLAACWSQPVRSSSGEVLGTFAIYHRTPAVPTGAEINLIEHAARLVSIAIEKTRAEQTIRKLAFYDVLTGLPNRRLLDERLQYALATVRGAGGSGALMLLDLDNFKPLNDRFGHEVGDLLLKELAHRLQGVMRRTDTVARLGGDEFVVVVDGLSENVEEAREQALAIAEDVRRVVAQPFMLSVPCTSWAGKRIEHCCTSSIGVLLFKGEAKSQASLLRLADEAMYQAKEAGRNRVCLYEGHSAGA</sequence>
<dbReference type="CDD" id="cd01949">
    <property type="entry name" value="GGDEF"/>
    <property type="match status" value="1"/>
</dbReference>
<gene>
    <name evidence="3" type="ORF">KTN04_02010</name>
</gene>
<name>A0ABS6M769_9GAMM</name>
<dbReference type="Pfam" id="PF08448">
    <property type="entry name" value="PAS_4"/>
    <property type="match status" value="1"/>
</dbReference>
<evidence type="ECO:0000313" key="3">
    <source>
        <dbReference type="EMBL" id="MBV0932112.1"/>
    </source>
</evidence>
<dbReference type="EC" id="2.7.7.65" evidence="3"/>
<dbReference type="EMBL" id="JAHQZT010000002">
    <property type="protein sequence ID" value="MBV0932112.1"/>
    <property type="molecule type" value="Genomic_DNA"/>
</dbReference>
<dbReference type="InterPro" id="IPR013656">
    <property type="entry name" value="PAS_4"/>
</dbReference>
<dbReference type="InterPro" id="IPR000014">
    <property type="entry name" value="PAS"/>
</dbReference>
<feature type="domain" description="GGDEF" evidence="2">
    <location>
        <begin position="362"/>
        <end position="509"/>
    </location>
</feature>
<evidence type="ECO:0000259" key="2">
    <source>
        <dbReference type="PROSITE" id="PS50887"/>
    </source>
</evidence>
<proteinExistence type="predicted"/>
<dbReference type="PANTHER" id="PTHR44757:SF2">
    <property type="entry name" value="BIOFILM ARCHITECTURE MAINTENANCE PROTEIN MBAA"/>
    <property type="match status" value="1"/>
</dbReference>
<dbReference type="Pfam" id="PF13185">
    <property type="entry name" value="GAF_2"/>
    <property type="match status" value="1"/>
</dbReference>